<name>A0ABT6YHD3_9BACT</name>
<gene>
    <name evidence="1" type="ORF">QM524_24955</name>
</gene>
<organism evidence="1 2">
    <name type="scientific">Flectobacillus roseus</name>
    <dbReference type="NCBI Taxonomy" id="502259"/>
    <lineage>
        <taxon>Bacteria</taxon>
        <taxon>Pseudomonadati</taxon>
        <taxon>Bacteroidota</taxon>
        <taxon>Cytophagia</taxon>
        <taxon>Cytophagales</taxon>
        <taxon>Flectobacillaceae</taxon>
        <taxon>Flectobacillus</taxon>
    </lineage>
</organism>
<keyword evidence="2" id="KW-1185">Reference proteome</keyword>
<accession>A0ABT6YHD3</accession>
<evidence type="ECO:0000313" key="1">
    <source>
        <dbReference type="EMBL" id="MDI9862498.1"/>
    </source>
</evidence>
<dbReference type="EMBL" id="JASHIF010000031">
    <property type="protein sequence ID" value="MDI9862498.1"/>
    <property type="molecule type" value="Genomic_DNA"/>
</dbReference>
<dbReference type="RefSeq" id="WP_283346741.1">
    <property type="nucleotide sequence ID" value="NZ_JASHIF010000031.1"/>
</dbReference>
<dbReference type="Proteomes" id="UP001236507">
    <property type="component" value="Unassembled WGS sequence"/>
</dbReference>
<proteinExistence type="predicted"/>
<evidence type="ECO:0008006" key="3">
    <source>
        <dbReference type="Google" id="ProtNLM"/>
    </source>
</evidence>
<evidence type="ECO:0000313" key="2">
    <source>
        <dbReference type="Proteomes" id="UP001236507"/>
    </source>
</evidence>
<comment type="caution">
    <text evidence="1">The sequence shown here is derived from an EMBL/GenBank/DDBJ whole genome shotgun (WGS) entry which is preliminary data.</text>
</comment>
<sequence length="126" mass="14442">MREKLIFTACFFVLNSCNMSDDVIDLPGGSTYIIEGSCSNRLAVATPGLSCGWIEPIKDLKFNDDFICAVSTDSISCRLKLEDIPIEKRKYTVIDVRNGKVYCYLNKSEYLSFWQKYIRDEDIKVE</sequence>
<reference evidence="1 2" key="1">
    <citation type="submission" date="2023-05" db="EMBL/GenBank/DDBJ databases">
        <title>Novel species of genus Flectobacillus isolated from stream in China.</title>
        <authorList>
            <person name="Lu H."/>
        </authorList>
    </citation>
    <scope>NUCLEOTIDE SEQUENCE [LARGE SCALE GENOMIC DNA]</scope>
    <source>
        <strain evidence="1 2">KCTC 42575</strain>
    </source>
</reference>
<protein>
    <recommendedName>
        <fullName evidence="3">Lipoprotein</fullName>
    </recommendedName>
</protein>